<name>A0A7S9DZ10_9ALTE</name>
<dbReference type="EMBL" id="CP064795">
    <property type="protein sequence ID" value="QPG06437.1"/>
    <property type="molecule type" value="Genomic_DNA"/>
</dbReference>
<reference evidence="2 3" key="1">
    <citation type="submission" date="2020-11" db="EMBL/GenBank/DDBJ databases">
        <title>Complete genome sequence for Salinimonas sp. strain G2-b.</title>
        <authorList>
            <person name="Park S.-J."/>
        </authorList>
    </citation>
    <scope>NUCLEOTIDE SEQUENCE [LARGE SCALE GENOMIC DNA]</scope>
    <source>
        <strain evidence="2 3">G2-b</strain>
    </source>
</reference>
<accession>A0A7S9DZ10</accession>
<evidence type="ECO:0000313" key="3">
    <source>
        <dbReference type="Proteomes" id="UP000595095"/>
    </source>
</evidence>
<feature type="transmembrane region" description="Helical" evidence="1">
    <location>
        <begin position="170"/>
        <end position="191"/>
    </location>
</feature>
<dbReference type="PANTHER" id="PTHR34219">
    <property type="entry name" value="IRON-REGULATED INNER MEMBRANE PROTEIN-RELATED"/>
    <property type="match status" value="1"/>
</dbReference>
<keyword evidence="1" id="KW-0812">Transmembrane</keyword>
<keyword evidence="3" id="KW-1185">Reference proteome</keyword>
<evidence type="ECO:0000256" key="1">
    <source>
        <dbReference type="SAM" id="Phobius"/>
    </source>
</evidence>
<protein>
    <submittedName>
        <fullName evidence="2">PepSY domain-containing protein</fullName>
    </submittedName>
</protein>
<keyword evidence="1" id="KW-1133">Transmembrane helix</keyword>
<dbReference type="Pfam" id="PF03929">
    <property type="entry name" value="PepSY_TM"/>
    <property type="match status" value="1"/>
</dbReference>
<feature type="transmembrane region" description="Helical" evidence="1">
    <location>
        <begin position="20"/>
        <end position="41"/>
    </location>
</feature>
<dbReference type="KEGG" id="smaa:IT774_04420"/>
<proteinExistence type="predicted"/>
<organism evidence="2 3">
    <name type="scientific">Salinimonas marina</name>
    <dbReference type="NCBI Taxonomy" id="2785918"/>
    <lineage>
        <taxon>Bacteria</taxon>
        <taxon>Pseudomonadati</taxon>
        <taxon>Pseudomonadota</taxon>
        <taxon>Gammaproteobacteria</taxon>
        <taxon>Alteromonadales</taxon>
        <taxon>Alteromonadaceae</taxon>
        <taxon>Alteromonas/Salinimonas group</taxon>
        <taxon>Salinimonas</taxon>
    </lineage>
</organism>
<dbReference type="Proteomes" id="UP000595095">
    <property type="component" value="Chromosome"/>
</dbReference>
<evidence type="ECO:0000313" key="2">
    <source>
        <dbReference type="EMBL" id="QPG06437.1"/>
    </source>
</evidence>
<dbReference type="RefSeq" id="WP_195811513.1">
    <property type="nucleotide sequence ID" value="NZ_CP064795.1"/>
</dbReference>
<dbReference type="InterPro" id="IPR005625">
    <property type="entry name" value="PepSY-ass_TM"/>
</dbReference>
<keyword evidence="1" id="KW-0472">Membrane</keyword>
<gene>
    <name evidence="2" type="ORF">IT774_04420</name>
</gene>
<feature type="transmembrane region" description="Helical" evidence="1">
    <location>
        <begin position="211"/>
        <end position="240"/>
    </location>
</feature>
<dbReference type="AlphaFoldDB" id="A0A7S9DZ10"/>
<dbReference type="PANTHER" id="PTHR34219:SF1">
    <property type="entry name" value="PEPSY DOMAIN-CONTAINING PROTEIN"/>
    <property type="match status" value="1"/>
</dbReference>
<sequence>MVPPAGAGGRRFWLDIHRVTGMWISILALFLLVSGLPWTTVWGSGFQAARSYFAQMQVEQDWSTAPDTKTAPAKNTKSEPELNLSPAIYRVAVDAALSPPVALSPSTLQPGAWRISSMDPNLPARASVWVDANAAVLKRSEFADNPALDKVILTGIAAHEGQLSGLANQLLGLLAALGLMLLSISGFVMWYKRKPGRQLGAPKSRFYDKRIVALVTGLTLLLPMVLFSILSLLVTEWLILRRVERLRRFFALSERKT</sequence>